<keyword evidence="4 10" id="KW-0812">Transmembrane</keyword>
<evidence type="ECO:0000256" key="9">
    <source>
        <dbReference type="ARBA" id="ARBA00023224"/>
    </source>
</evidence>
<keyword evidence="9 10" id="KW-0807">Transducer</keyword>
<keyword evidence="3" id="KW-1003">Cell membrane</keyword>
<evidence type="ECO:0000256" key="8">
    <source>
        <dbReference type="ARBA" id="ARBA00023170"/>
    </source>
</evidence>
<evidence type="ECO:0000256" key="7">
    <source>
        <dbReference type="ARBA" id="ARBA00023136"/>
    </source>
</evidence>
<keyword evidence="8 10" id="KW-0675">Receptor</keyword>
<keyword evidence="7 12" id="KW-0472">Membrane</keyword>
<evidence type="ECO:0000256" key="4">
    <source>
        <dbReference type="ARBA" id="ARBA00022692"/>
    </source>
</evidence>
<protein>
    <recommendedName>
        <fullName evidence="13">G-protein coupled receptors family 1 profile domain-containing protein</fullName>
    </recommendedName>
</protein>
<feature type="transmembrane region" description="Helical" evidence="12">
    <location>
        <begin position="282"/>
        <end position="308"/>
    </location>
</feature>
<dbReference type="GO" id="GO:0071880">
    <property type="term" value="P:adenylate cyclase-activating adrenergic receptor signaling pathway"/>
    <property type="evidence" value="ECO:0007669"/>
    <property type="project" value="TreeGrafter"/>
</dbReference>
<dbReference type="AlphaFoldDB" id="A0A9P0DCI6"/>
<dbReference type="InterPro" id="IPR000276">
    <property type="entry name" value="GPCR_Rhodpsn"/>
</dbReference>
<dbReference type="InterPro" id="IPR017452">
    <property type="entry name" value="GPCR_Rhodpsn_7TM"/>
</dbReference>
<reference evidence="14" key="1">
    <citation type="submission" date="2022-01" db="EMBL/GenBank/DDBJ databases">
        <authorList>
            <person name="King R."/>
        </authorList>
    </citation>
    <scope>NUCLEOTIDE SEQUENCE</scope>
</reference>
<feature type="domain" description="G-protein coupled receptors family 1 profile" evidence="13">
    <location>
        <begin position="141"/>
        <end position="487"/>
    </location>
</feature>
<gene>
    <name evidence="14" type="ORF">CEUTPL_LOCUS3020</name>
</gene>
<feature type="transmembrane region" description="Helical" evidence="12">
    <location>
        <begin position="158"/>
        <end position="180"/>
    </location>
</feature>
<feature type="transmembrane region" description="Helical" evidence="12">
    <location>
        <begin position="471"/>
        <end position="490"/>
    </location>
</feature>
<dbReference type="OrthoDB" id="10034726at2759"/>
<dbReference type="CDD" id="cd15331">
    <property type="entry name" value="7tmA_5-HT1A_invertebrates"/>
    <property type="match status" value="1"/>
</dbReference>
<keyword evidence="15" id="KW-1185">Reference proteome</keyword>
<sequence length="520" mass="57688">MAELAGPNAWRPFTLLRDQNNATSIRIASVLLGGPTAASPANFFSNFKSVNLLPNPIGNPTTTDITDNDVWYPVEFQDNSSLYFQTPGEIVMFTTTVNSSRNGSDGFEEALNGNIKVTVEMVTMIVTAVLLGLIILATVIGNVFVIAAILLERNLQSVANYLILSLAVADLLVACLVMPLSAVQEVNQEWSLGPELCDMWTSSDVLCCTASILHLVAIALDRYWAVTNVEYIHHRTSKRIGIMIFVIWTVSFFVCIAPLLGWKDPQWEERIYQKQCLVSQDFYYQIFATASSFYLPLLVILILYWRIFQTARKRIRRRRQMNTEKGSETEKNPAMTGIAGGLAAASGTGGIAAAVVTVIGRPLPTISEATTTTAFTNVSSNNSSPEKTSFANGLEADLPTTTGESYATYQPQHHPVKRKARDGLDSKRERKAAKTLAIITGAFVLCWLPFFIMAVIMPIDADIFDKYVVSVFLWLGYFNSTLNPIIYTIFSPEFRHAFKKLLCGRNYARRNRHFGVRGLA</sequence>
<name>A0A9P0DCI6_9CUCU</name>
<evidence type="ECO:0000313" key="15">
    <source>
        <dbReference type="Proteomes" id="UP001152799"/>
    </source>
</evidence>
<proteinExistence type="inferred from homology"/>
<evidence type="ECO:0000256" key="10">
    <source>
        <dbReference type="RuleBase" id="RU000688"/>
    </source>
</evidence>
<comment type="similarity">
    <text evidence="2 10">Belongs to the G-protein coupled receptor 1 family.</text>
</comment>
<accession>A0A9P0DCI6</accession>
<dbReference type="GO" id="GO:0004930">
    <property type="term" value="F:G protein-coupled receptor activity"/>
    <property type="evidence" value="ECO:0007669"/>
    <property type="project" value="UniProtKB-KW"/>
</dbReference>
<keyword evidence="6 10" id="KW-0297">G-protein coupled receptor</keyword>
<feature type="transmembrane region" description="Helical" evidence="12">
    <location>
        <begin position="240"/>
        <end position="262"/>
    </location>
</feature>
<dbReference type="PANTHER" id="PTHR24248">
    <property type="entry name" value="ADRENERGIC RECEPTOR-RELATED G-PROTEIN COUPLED RECEPTOR"/>
    <property type="match status" value="1"/>
</dbReference>
<dbReference type="Proteomes" id="UP001152799">
    <property type="component" value="Chromosome 11"/>
</dbReference>
<dbReference type="PRINTS" id="PR00237">
    <property type="entry name" value="GPCRRHODOPSN"/>
</dbReference>
<dbReference type="Gene3D" id="1.20.1070.10">
    <property type="entry name" value="Rhodopsin 7-helix transmembrane proteins"/>
    <property type="match status" value="1"/>
</dbReference>
<evidence type="ECO:0000259" key="13">
    <source>
        <dbReference type="PROSITE" id="PS50262"/>
    </source>
</evidence>
<feature type="transmembrane region" description="Helical" evidence="12">
    <location>
        <begin position="200"/>
        <end position="220"/>
    </location>
</feature>
<dbReference type="EMBL" id="OU892287">
    <property type="protein sequence ID" value="CAH1124045.1"/>
    <property type="molecule type" value="Genomic_DNA"/>
</dbReference>
<dbReference type="SMART" id="SM01381">
    <property type="entry name" value="7TM_GPCR_Srsx"/>
    <property type="match status" value="1"/>
</dbReference>
<evidence type="ECO:0000256" key="6">
    <source>
        <dbReference type="ARBA" id="ARBA00023040"/>
    </source>
</evidence>
<evidence type="ECO:0000256" key="11">
    <source>
        <dbReference type="SAM" id="MobiDB-lite"/>
    </source>
</evidence>
<evidence type="ECO:0000313" key="14">
    <source>
        <dbReference type="EMBL" id="CAH1124045.1"/>
    </source>
</evidence>
<dbReference type="GO" id="GO:0043410">
    <property type="term" value="P:positive regulation of MAPK cascade"/>
    <property type="evidence" value="ECO:0007669"/>
    <property type="project" value="TreeGrafter"/>
</dbReference>
<evidence type="ECO:0000256" key="2">
    <source>
        <dbReference type="ARBA" id="ARBA00010663"/>
    </source>
</evidence>
<evidence type="ECO:0000256" key="3">
    <source>
        <dbReference type="ARBA" id="ARBA00022475"/>
    </source>
</evidence>
<comment type="subcellular location">
    <subcellularLocation>
        <location evidence="1">Cell membrane</location>
        <topology evidence="1">Multi-pass membrane protein</topology>
    </subcellularLocation>
</comment>
<feature type="transmembrane region" description="Helical" evidence="12">
    <location>
        <begin position="124"/>
        <end position="151"/>
    </location>
</feature>
<evidence type="ECO:0000256" key="5">
    <source>
        <dbReference type="ARBA" id="ARBA00022989"/>
    </source>
</evidence>
<evidence type="ECO:0000256" key="1">
    <source>
        <dbReference type="ARBA" id="ARBA00004651"/>
    </source>
</evidence>
<feature type="transmembrane region" description="Helical" evidence="12">
    <location>
        <begin position="436"/>
        <end position="459"/>
    </location>
</feature>
<dbReference type="GO" id="GO:0005886">
    <property type="term" value="C:plasma membrane"/>
    <property type="evidence" value="ECO:0007669"/>
    <property type="project" value="UniProtKB-SubCell"/>
</dbReference>
<dbReference type="PROSITE" id="PS00237">
    <property type="entry name" value="G_PROTEIN_RECEP_F1_1"/>
    <property type="match status" value="1"/>
</dbReference>
<organism evidence="14 15">
    <name type="scientific">Ceutorhynchus assimilis</name>
    <name type="common">cabbage seed weevil</name>
    <dbReference type="NCBI Taxonomy" id="467358"/>
    <lineage>
        <taxon>Eukaryota</taxon>
        <taxon>Metazoa</taxon>
        <taxon>Ecdysozoa</taxon>
        <taxon>Arthropoda</taxon>
        <taxon>Hexapoda</taxon>
        <taxon>Insecta</taxon>
        <taxon>Pterygota</taxon>
        <taxon>Neoptera</taxon>
        <taxon>Endopterygota</taxon>
        <taxon>Coleoptera</taxon>
        <taxon>Polyphaga</taxon>
        <taxon>Cucujiformia</taxon>
        <taxon>Curculionidae</taxon>
        <taxon>Ceutorhynchinae</taxon>
        <taxon>Ceutorhynchus</taxon>
    </lineage>
</organism>
<feature type="region of interest" description="Disordered" evidence="11">
    <location>
        <begin position="404"/>
        <end position="426"/>
    </location>
</feature>
<keyword evidence="5 12" id="KW-1133">Transmembrane helix</keyword>
<dbReference type="SUPFAM" id="SSF81321">
    <property type="entry name" value="Family A G protein-coupled receptor-like"/>
    <property type="match status" value="1"/>
</dbReference>
<dbReference type="PROSITE" id="PS50262">
    <property type="entry name" value="G_PROTEIN_RECEP_F1_2"/>
    <property type="match status" value="1"/>
</dbReference>
<dbReference type="PANTHER" id="PTHR24248:SF200">
    <property type="entry name" value="5-HYDROXYTRYPTAMINE RECEPTOR 1B-LIKE ISOFORM X1"/>
    <property type="match status" value="1"/>
</dbReference>
<evidence type="ECO:0000256" key="12">
    <source>
        <dbReference type="SAM" id="Phobius"/>
    </source>
</evidence>
<dbReference type="Pfam" id="PF00001">
    <property type="entry name" value="7tm_1"/>
    <property type="match status" value="1"/>
</dbReference>